<dbReference type="eggNOG" id="COG2135">
    <property type="taxonomic scope" value="Bacteria"/>
</dbReference>
<evidence type="ECO:0000313" key="10">
    <source>
        <dbReference type="Proteomes" id="UP000005561"/>
    </source>
</evidence>
<keyword evidence="4 8" id="KW-0378">Hydrolase</keyword>
<sequence>MRRKKAGRFEERAMCGRYYYDDTIAEEIGELVEEIDRRVLRQPSGDIHPVERAPVLCGTKTPGDIHPTERAPVLRGTETPGDIHPAECAPVLCGTKTPGDIHPTERAPVLRGTGGAGEKNRLQSPVCARLMRWGFVQPTGRGLLINARAETALQRPMFCEGVLHRRCVIPARHFYEWDAEKEKVTFSNGDGKTLFLAGIYSRSGEEDCFVILTTQANASVRAVHPRMPLVLRENEWQDWIYDDHFMRRALEQTPDMLKAYREYEQQSLFC</sequence>
<evidence type="ECO:0000256" key="5">
    <source>
        <dbReference type="ARBA" id="ARBA00023124"/>
    </source>
</evidence>
<evidence type="ECO:0000313" key="9">
    <source>
        <dbReference type="EMBL" id="EET59321.1"/>
    </source>
</evidence>
<keyword evidence="6" id="KW-0238">DNA-binding</keyword>
<evidence type="ECO:0000256" key="3">
    <source>
        <dbReference type="ARBA" id="ARBA00022763"/>
    </source>
</evidence>
<comment type="similarity">
    <text evidence="1 8">Belongs to the SOS response-associated peptidase family.</text>
</comment>
<dbReference type="OrthoDB" id="9782620at2"/>
<dbReference type="EMBL" id="ACCL02000019">
    <property type="protein sequence ID" value="EET59321.1"/>
    <property type="molecule type" value="Genomic_DNA"/>
</dbReference>
<dbReference type="EC" id="3.4.-.-" evidence="8"/>
<proteinExistence type="inferred from homology"/>
<dbReference type="RefSeq" id="WP_006863400.1">
    <property type="nucleotide sequence ID" value="NZ_ACCL02000019.1"/>
</dbReference>
<evidence type="ECO:0000256" key="2">
    <source>
        <dbReference type="ARBA" id="ARBA00022670"/>
    </source>
</evidence>
<evidence type="ECO:0000256" key="8">
    <source>
        <dbReference type="RuleBase" id="RU364100"/>
    </source>
</evidence>
<keyword evidence="2 8" id="KW-0645">Protease</keyword>
<name>C6LJ01_9FIRM</name>
<evidence type="ECO:0000256" key="7">
    <source>
        <dbReference type="ARBA" id="ARBA00023239"/>
    </source>
</evidence>
<dbReference type="Gene3D" id="3.90.1680.10">
    <property type="entry name" value="SOS response associated peptidase-like"/>
    <property type="match status" value="1"/>
</dbReference>
<protein>
    <recommendedName>
        <fullName evidence="8">Abasic site processing protein</fullName>
        <ecNumber evidence="8">3.4.-.-</ecNumber>
    </recommendedName>
</protein>
<dbReference type="PANTHER" id="PTHR13604:SF0">
    <property type="entry name" value="ABASIC SITE PROCESSING PROTEIN HMCES"/>
    <property type="match status" value="1"/>
</dbReference>
<dbReference type="Proteomes" id="UP000005561">
    <property type="component" value="Unassembled WGS sequence"/>
</dbReference>
<organism evidence="9 10">
    <name type="scientific">Marvinbryantia formatexigens DSM 14469</name>
    <dbReference type="NCBI Taxonomy" id="478749"/>
    <lineage>
        <taxon>Bacteria</taxon>
        <taxon>Bacillati</taxon>
        <taxon>Bacillota</taxon>
        <taxon>Clostridia</taxon>
        <taxon>Lachnospirales</taxon>
        <taxon>Lachnospiraceae</taxon>
        <taxon>Marvinbryantia</taxon>
    </lineage>
</organism>
<keyword evidence="5" id="KW-0190">Covalent protein-DNA linkage</keyword>
<dbReference type="PANTHER" id="PTHR13604">
    <property type="entry name" value="DC12-RELATED"/>
    <property type="match status" value="1"/>
</dbReference>
<evidence type="ECO:0000256" key="4">
    <source>
        <dbReference type="ARBA" id="ARBA00022801"/>
    </source>
</evidence>
<dbReference type="GO" id="GO:0008233">
    <property type="term" value="F:peptidase activity"/>
    <property type="evidence" value="ECO:0007669"/>
    <property type="project" value="UniProtKB-KW"/>
</dbReference>
<dbReference type="Pfam" id="PF02586">
    <property type="entry name" value="SRAP"/>
    <property type="match status" value="1"/>
</dbReference>
<comment type="caution">
    <text evidence="9">The sequence shown here is derived from an EMBL/GenBank/DDBJ whole genome shotgun (WGS) entry which is preliminary data.</text>
</comment>
<dbReference type="GO" id="GO:0016829">
    <property type="term" value="F:lyase activity"/>
    <property type="evidence" value="ECO:0007669"/>
    <property type="project" value="UniProtKB-KW"/>
</dbReference>
<evidence type="ECO:0000256" key="6">
    <source>
        <dbReference type="ARBA" id="ARBA00023125"/>
    </source>
</evidence>
<reference evidence="9" key="1">
    <citation type="submission" date="2009-07" db="EMBL/GenBank/DDBJ databases">
        <authorList>
            <person name="Weinstock G."/>
            <person name="Sodergren E."/>
            <person name="Clifton S."/>
            <person name="Fulton L."/>
            <person name="Fulton B."/>
            <person name="Courtney L."/>
            <person name="Fronick C."/>
            <person name="Harrison M."/>
            <person name="Strong C."/>
            <person name="Farmer C."/>
            <person name="Delahaunty K."/>
            <person name="Markovic C."/>
            <person name="Hall O."/>
            <person name="Minx P."/>
            <person name="Tomlinson C."/>
            <person name="Mitreva M."/>
            <person name="Nelson J."/>
            <person name="Hou S."/>
            <person name="Wollam A."/>
            <person name="Pepin K.H."/>
            <person name="Johnson M."/>
            <person name="Bhonagiri V."/>
            <person name="Nash W.E."/>
            <person name="Warren W."/>
            <person name="Chinwalla A."/>
            <person name="Mardis E.R."/>
            <person name="Wilson R.K."/>
        </authorList>
    </citation>
    <scope>NUCLEOTIDE SEQUENCE [LARGE SCALE GENOMIC DNA]</scope>
    <source>
        <strain evidence="9">DSM 14469</strain>
    </source>
</reference>
<evidence type="ECO:0000256" key="1">
    <source>
        <dbReference type="ARBA" id="ARBA00008136"/>
    </source>
</evidence>
<gene>
    <name evidence="9" type="ORF">BRYFOR_08635</name>
</gene>
<dbReference type="GO" id="GO:0003697">
    <property type="term" value="F:single-stranded DNA binding"/>
    <property type="evidence" value="ECO:0007669"/>
    <property type="project" value="InterPro"/>
</dbReference>
<dbReference type="GO" id="GO:0106300">
    <property type="term" value="P:protein-DNA covalent cross-linking repair"/>
    <property type="evidence" value="ECO:0007669"/>
    <property type="project" value="InterPro"/>
</dbReference>
<dbReference type="SUPFAM" id="SSF143081">
    <property type="entry name" value="BB1717-like"/>
    <property type="match status" value="1"/>
</dbReference>
<dbReference type="InterPro" id="IPR003738">
    <property type="entry name" value="SRAP"/>
</dbReference>
<keyword evidence="3" id="KW-0227">DNA damage</keyword>
<keyword evidence="7" id="KW-0456">Lyase</keyword>
<dbReference type="AlphaFoldDB" id="C6LJ01"/>
<dbReference type="GO" id="GO:0006508">
    <property type="term" value="P:proteolysis"/>
    <property type="evidence" value="ECO:0007669"/>
    <property type="project" value="UniProtKB-KW"/>
</dbReference>
<dbReference type="InterPro" id="IPR036590">
    <property type="entry name" value="SRAP-like"/>
</dbReference>
<accession>C6LJ01</accession>
<keyword evidence="10" id="KW-1185">Reference proteome</keyword>